<evidence type="ECO:0000313" key="3">
    <source>
        <dbReference type="Proteomes" id="UP001497482"/>
    </source>
</evidence>
<protein>
    <submittedName>
        <fullName evidence="2">Uncharacterized protein</fullName>
    </submittedName>
</protein>
<sequence>MYKTASKSQRPPRTKHWRSCNNLDSPQQVDDWRRTGARIPLTGAKEINRTSRTRDRRTRWEHQNYGLLNTHVSRHPNRHNHIPVAPEGRRWIWAPMRTCHGLILDISGPEPHAQSGTGTSPPAAALRHTSPLQSPQPRRAQATPSLQSHINTKIWRHHNGDWHRQVRLTHQKSTKSKAQMFVTAATTYIDSGGDGGTAATNVAYQTGEG</sequence>
<dbReference type="AlphaFoldDB" id="A0AAV2M6Q5"/>
<feature type="compositionally biased region" description="Polar residues" evidence="1">
    <location>
        <begin position="130"/>
        <end position="144"/>
    </location>
</feature>
<reference evidence="2 3" key="1">
    <citation type="submission" date="2024-04" db="EMBL/GenBank/DDBJ databases">
        <authorList>
            <person name="Waldvogel A.-M."/>
            <person name="Schoenle A."/>
        </authorList>
    </citation>
    <scope>NUCLEOTIDE SEQUENCE [LARGE SCALE GENOMIC DNA]</scope>
</reference>
<dbReference type="EMBL" id="OZ035828">
    <property type="protein sequence ID" value="CAL1609045.1"/>
    <property type="molecule type" value="Genomic_DNA"/>
</dbReference>
<name>A0AAV2M6Q5_KNICA</name>
<dbReference type="Proteomes" id="UP001497482">
    <property type="component" value="Chromosome 6"/>
</dbReference>
<gene>
    <name evidence="2" type="ORF">KC01_LOCUS35871</name>
</gene>
<organism evidence="2 3">
    <name type="scientific">Knipowitschia caucasica</name>
    <name type="common">Caucasian dwarf goby</name>
    <name type="synonym">Pomatoschistus caucasicus</name>
    <dbReference type="NCBI Taxonomy" id="637954"/>
    <lineage>
        <taxon>Eukaryota</taxon>
        <taxon>Metazoa</taxon>
        <taxon>Chordata</taxon>
        <taxon>Craniata</taxon>
        <taxon>Vertebrata</taxon>
        <taxon>Euteleostomi</taxon>
        <taxon>Actinopterygii</taxon>
        <taxon>Neopterygii</taxon>
        <taxon>Teleostei</taxon>
        <taxon>Neoteleostei</taxon>
        <taxon>Acanthomorphata</taxon>
        <taxon>Gobiaria</taxon>
        <taxon>Gobiiformes</taxon>
        <taxon>Gobioidei</taxon>
        <taxon>Gobiidae</taxon>
        <taxon>Gobiinae</taxon>
        <taxon>Knipowitschia</taxon>
    </lineage>
</organism>
<keyword evidence="3" id="KW-1185">Reference proteome</keyword>
<accession>A0AAV2M6Q5</accession>
<proteinExistence type="predicted"/>
<evidence type="ECO:0000256" key="1">
    <source>
        <dbReference type="SAM" id="MobiDB-lite"/>
    </source>
</evidence>
<evidence type="ECO:0000313" key="2">
    <source>
        <dbReference type="EMBL" id="CAL1609045.1"/>
    </source>
</evidence>
<feature type="region of interest" description="Disordered" evidence="1">
    <location>
        <begin position="107"/>
        <end position="144"/>
    </location>
</feature>